<evidence type="ECO:0000313" key="2">
    <source>
        <dbReference type="Proteomes" id="UP000605848"/>
    </source>
</evidence>
<reference evidence="1" key="1">
    <citation type="submission" date="2021-01" db="EMBL/GenBank/DDBJ databases">
        <title>Microvirga sp.</title>
        <authorList>
            <person name="Kim M.K."/>
        </authorList>
    </citation>
    <scope>NUCLEOTIDE SEQUENCE</scope>
    <source>
        <strain evidence="1">5420S-16</strain>
    </source>
</reference>
<keyword evidence="2" id="KW-1185">Reference proteome</keyword>
<accession>A0A937D4W9</accession>
<sequence length="115" mass="13127">MLWTTGTPLSLTWTEMSPDEIEQCIIRAYIQLAYTPETYGSRTVTVVRLGLLEARLTEVSEEQRLPGMPWFWLELYSHERGAAVESCGCTEFDEDNLARAVEFIANARQQAESLH</sequence>
<evidence type="ECO:0000313" key="1">
    <source>
        <dbReference type="EMBL" id="MBL0408000.1"/>
    </source>
</evidence>
<organism evidence="1 2">
    <name type="scientific">Microvirga aerilata</name>
    <dbReference type="NCBI Taxonomy" id="670292"/>
    <lineage>
        <taxon>Bacteria</taxon>
        <taxon>Pseudomonadati</taxon>
        <taxon>Pseudomonadota</taxon>
        <taxon>Alphaproteobacteria</taxon>
        <taxon>Hyphomicrobiales</taxon>
        <taxon>Methylobacteriaceae</taxon>
        <taxon>Microvirga</taxon>
    </lineage>
</organism>
<protein>
    <submittedName>
        <fullName evidence="1">Uncharacterized protein</fullName>
    </submittedName>
</protein>
<dbReference type="EMBL" id="JAEQMY010000134">
    <property type="protein sequence ID" value="MBL0408000.1"/>
    <property type="molecule type" value="Genomic_DNA"/>
</dbReference>
<dbReference type="Proteomes" id="UP000605848">
    <property type="component" value="Unassembled WGS sequence"/>
</dbReference>
<proteinExistence type="predicted"/>
<dbReference type="RefSeq" id="WP_202065620.1">
    <property type="nucleotide sequence ID" value="NZ_JAEQMY010000134.1"/>
</dbReference>
<comment type="caution">
    <text evidence="1">The sequence shown here is derived from an EMBL/GenBank/DDBJ whole genome shotgun (WGS) entry which is preliminary data.</text>
</comment>
<name>A0A937D4W9_9HYPH</name>
<gene>
    <name evidence="1" type="ORF">JKG68_29305</name>
</gene>
<dbReference type="AlphaFoldDB" id="A0A937D4W9"/>